<sequence>MAHRLAGLRSRGSRAAGDVRPRAGRRFRPHRHSDRGGARARPARPARAADRPGAVNAVAGPPGAGVPLYLVDASLYVFRAWHSMPDEFRDVDGQPCNAVQGFARFLLELLERERPRHIAVAFDEALDSCFRNALYPDYKANRPPAPEELRRQFAHCKALSAALGLNVLAHDRYEADDLIGSALHLARAHGHRGVIVSADKDLSQLLDGHDEQWDFARGQRWRAADVRTRHGVHAHQIADYLALCGDAIDNIPGVPGIGAKTASVLLSHFGSLDALLARVDEVAFLRFRGAAQAAARLRQHRERALLYRQLTTISLEAPLGAAAPRFARAGADAAALADLCTRLRFGPLTRRRLYAAAGLGEPPLS</sequence>
<dbReference type="GO" id="GO:0033567">
    <property type="term" value="P:DNA replication, Okazaki fragment processing"/>
    <property type="evidence" value="ECO:0007669"/>
    <property type="project" value="InterPro"/>
</dbReference>
<dbReference type="SUPFAM" id="SSF88723">
    <property type="entry name" value="PIN domain-like"/>
    <property type="match status" value="1"/>
</dbReference>
<dbReference type="AlphaFoldDB" id="A0A5C5U9H2"/>
<dbReference type="GO" id="GO:0017108">
    <property type="term" value="F:5'-flap endonuclease activity"/>
    <property type="evidence" value="ECO:0007669"/>
    <property type="project" value="InterPro"/>
</dbReference>
<dbReference type="CDD" id="cd09859">
    <property type="entry name" value="PIN_53EXO"/>
    <property type="match status" value="1"/>
</dbReference>
<evidence type="ECO:0000313" key="6">
    <source>
        <dbReference type="EMBL" id="TWT22212.1"/>
    </source>
</evidence>
<dbReference type="InterPro" id="IPR020045">
    <property type="entry name" value="DNA_polI_H3TH"/>
</dbReference>
<accession>A0A5C5U9H2</accession>
<keyword evidence="7" id="KW-1185">Reference proteome</keyword>
<dbReference type="GO" id="GO:0003677">
    <property type="term" value="F:DNA binding"/>
    <property type="evidence" value="ECO:0007669"/>
    <property type="project" value="UniProtKB-KW"/>
</dbReference>
<evidence type="ECO:0000259" key="5">
    <source>
        <dbReference type="SMART" id="SM00475"/>
    </source>
</evidence>
<feature type="compositionally biased region" description="Low complexity" evidence="4">
    <location>
        <begin position="39"/>
        <end position="55"/>
    </location>
</feature>
<dbReference type="Proteomes" id="UP000315949">
    <property type="component" value="Unassembled WGS sequence"/>
</dbReference>
<dbReference type="PANTHER" id="PTHR42646">
    <property type="entry name" value="FLAP ENDONUCLEASE XNI"/>
    <property type="match status" value="1"/>
</dbReference>
<dbReference type="InterPro" id="IPR036279">
    <property type="entry name" value="5-3_exonuclease_C_sf"/>
</dbReference>
<dbReference type="SMART" id="SM00279">
    <property type="entry name" value="HhH2"/>
    <property type="match status" value="1"/>
</dbReference>
<evidence type="ECO:0000313" key="7">
    <source>
        <dbReference type="Proteomes" id="UP000315949"/>
    </source>
</evidence>
<evidence type="ECO:0000256" key="2">
    <source>
        <dbReference type="ARBA" id="ARBA00022801"/>
    </source>
</evidence>
<dbReference type="Pfam" id="PF01367">
    <property type="entry name" value="5_3_exonuc"/>
    <property type="match status" value="1"/>
</dbReference>
<dbReference type="InterPro" id="IPR002421">
    <property type="entry name" value="5-3_exonuclease"/>
</dbReference>
<feature type="region of interest" description="Disordered" evidence="4">
    <location>
        <begin position="1"/>
        <end position="55"/>
    </location>
</feature>
<evidence type="ECO:0000256" key="4">
    <source>
        <dbReference type="SAM" id="MobiDB-lite"/>
    </source>
</evidence>
<evidence type="ECO:0000256" key="3">
    <source>
        <dbReference type="ARBA" id="ARBA00023125"/>
    </source>
</evidence>
<keyword evidence="2" id="KW-0378">Hydrolase</keyword>
<dbReference type="OrthoDB" id="9806424at2"/>
<dbReference type="GO" id="GO:0008409">
    <property type="term" value="F:5'-3' exonuclease activity"/>
    <property type="evidence" value="ECO:0007669"/>
    <property type="project" value="InterPro"/>
</dbReference>
<dbReference type="InterPro" id="IPR038969">
    <property type="entry name" value="FEN"/>
</dbReference>
<keyword evidence="1" id="KW-0540">Nuclease</keyword>
<dbReference type="InterPro" id="IPR029060">
    <property type="entry name" value="PIN-like_dom_sf"/>
</dbReference>
<dbReference type="InterPro" id="IPR008918">
    <property type="entry name" value="HhH2"/>
</dbReference>
<dbReference type="Gene3D" id="3.40.50.1010">
    <property type="entry name" value="5'-nuclease"/>
    <property type="match status" value="1"/>
</dbReference>
<feature type="compositionally biased region" description="Basic residues" evidence="4">
    <location>
        <begin position="22"/>
        <end position="33"/>
    </location>
</feature>
<evidence type="ECO:0000256" key="1">
    <source>
        <dbReference type="ARBA" id="ARBA00022722"/>
    </source>
</evidence>
<dbReference type="SUPFAM" id="SSF47807">
    <property type="entry name" value="5' to 3' exonuclease, C-terminal subdomain"/>
    <property type="match status" value="1"/>
</dbReference>
<dbReference type="InterPro" id="IPR020046">
    <property type="entry name" value="5-3_exonucl_a-hlix_arch_N"/>
</dbReference>
<keyword evidence="3" id="KW-0238">DNA-binding</keyword>
<protein>
    <submittedName>
        <fullName evidence="6">Exodeoxyribonuclease IX</fullName>
    </submittedName>
</protein>
<dbReference type="FunFam" id="1.10.150.20:FF:000003">
    <property type="entry name" value="DNA polymerase I"/>
    <property type="match status" value="1"/>
</dbReference>
<comment type="caution">
    <text evidence="6">The sequence shown here is derived from an EMBL/GenBank/DDBJ whole genome shotgun (WGS) entry which is preliminary data.</text>
</comment>
<dbReference type="SMART" id="SM00475">
    <property type="entry name" value="53EXOc"/>
    <property type="match status" value="1"/>
</dbReference>
<dbReference type="EMBL" id="VOHE01000001">
    <property type="protein sequence ID" value="TWT22212.1"/>
    <property type="molecule type" value="Genomic_DNA"/>
</dbReference>
<feature type="domain" description="5'-3' exonuclease" evidence="5">
    <location>
        <begin position="66"/>
        <end position="329"/>
    </location>
</feature>
<reference evidence="6 7" key="1">
    <citation type="submission" date="2019-07" db="EMBL/GenBank/DDBJ databases">
        <title>Luteimonas sp. YD-1 nov., isolated from acidic soil.</title>
        <authorList>
            <person name="Zhou J."/>
        </authorList>
    </citation>
    <scope>NUCLEOTIDE SEQUENCE [LARGE SCALE GENOMIC DNA]</scope>
    <source>
        <strain evidence="6 7">YD-1</strain>
    </source>
</reference>
<gene>
    <name evidence="6" type="ORF">FQY79_02140</name>
</gene>
<dbReference type="CDD" id="cd09898">
    <property type="entry name" value="H3TH_53EXO"/>
    <property type="match status" value="1"/>
</dbReference>
<proteinExistence type="predicted"/>
<dbReference type="PANTHER" id="PTHR42646:SF2">
    <property type="entry name" value="5'-3' EXONUCLEASE FAMILY PROTEIN"/>
    <property type="match status" value="1"/>
</dbReference>
<organism evidence="6 7">
    <name type="scientific">Luteimonas wenzhouensis</name>
    <dbReference type="NCBI Taxonomy" id="2599615"/>
    <lineage>
        <taxon>Bacteria</taxon>
        <taxon>Pseudomonadati</taxon>
        <taxon>Pseudomonadota</taxon>
        <taxon>Gammaproteobacteria</taxon>
        <taxon>Lysobacterales</taxon>
        <taxon>Lysobacteraceae</taxon>
        <taxon>Luteimonas</taxon>
    </lineage>
</organism>
<name>A0A5C5U9H2_9GAMM</name>
<dbReference type="Pfam" id="PF02739">
    <property type="entry name" value="5_3_exonuc_N"/>
    <property type="match status" value="1"/>
</dbReference>
<dbReference type="Gene3D" id="1.10.150.20">
    <property type="entry name" value="5' to 3' exonuclease, C-terminal subdomain"/>
    <property type="match status" value="1"/>
</dbReference>